<dbReference type="RefSeq" id="WP_201095392.1">
    <property type="nucleotide sequence ID" value="NZ_CP067393.1"/>
</dbReference>
<dbReference type="KEGG" id="eaz:JHT90_06585"/>
<gene>
    <name evidence="1" type="ORF">JHT90_06585</name>
</gene>
<protein>
    <submittedName>
        <fullName evidence="1">ERF family protein</fullName>
    </submittedName>
</protein>
<name>A0A974NHW5_9GAMM</name>
<dbReference type="Proteomes" id="UP000595278">
    <property type="component" value="Chromosome"/>
</dbReference>
<accession>A0A974NHW5</accession>
<sequence>MSEQNNQPEQLPEAKNIYQAMACVMADIEAIGKDKRNEQQNFNYRGIDDIYNVIHPILSKYGIFTAPEVLEQSRTERTTNKNGKVSVLAFVNIKVKYTFWCKDGSHLDCVVAGEGMDSGDKATAKAMSIAHKYALLQTFSIPTAELIDQEADTYGDITPLFNEDEFNSKLEKANTAENLRELWTDTNNTLKNIGDSTTWNRLKVLISDKQKSISEQEQAN</sequence>
<dbReference type="AlphaFoldDB" id="A0A974NHW5"/>
<evidence type="ECO:0000313" key="1">
    <source>
        <dbReference type="EMBL" id="QQP86905.1"/>
    </source>
</evidence>
<dbReference type="InterPro" id="IPR007499">
    <property type="entry name" value="ERF_bacteria_virus"/>
</dbReference>
<keyword evidence="2" id="KW-1185">Reference proteome</keyword>
<dbReference type="Pfam" id="PF04404">
    <property type="entry name" value="ERF"/>
    <property type="match status" value="1"/>
</dbReference>
<evidence type="ECO:0000313" key="2">
    <source>
        <dbReference type="Proteomes" id="UP000595278"/>
    </source>
</evidence>
<proteinExistence type="predicted"/>
<dbReference type="EMBL" id="CP067393">
    <property type="protein sequence ID" value="QQP86905.1"/>
    <property type="molecule type" value="Genomic_DNA"/>
</dbReference>
<organism evidence="1 2">
    <name type="scientific">Entomomonas asaccharolytica</name>
    <dbReference type="NCBI Taxonomy" id="2785331"/>
    <lineage>
        <taxon>Bacteria</taxon>
        <taxon>Pseudomonadati</taxon>
        <taxon>Pseudomonadota</taxon>
        <taxon>Gammaproteobacteria</taxon>
        <taxon>Pseudomonadales</taxon>
        <taxon>Pseudomonadaceae</taxon>
        <taxon>Entomomonas</taxon>
    </lineage>
</organism>
<reference evidence="1 2" key="1">
    <citation type="submission" date="2021-01" db="EMBL/GenBank/DDBJ databases">
        <title>Entomomonas sp. F2A isolated from a house cricket (Acheta domesticus).</title>
        <authorList>
            <person name="Spergser J."/>
            <person name="Busse H.-J."/>
        </authorList>
    </citation>
    <scope>NUCLEOTIDE SEQUENCE [LARGE SCALE GENOMIC DNA]</scope>
    <source>
        <strain evidence="1 2">F2A</strain>
    </source>
</reference>